<evidence type="ECO:0000313" key="2">
    <source>
        <dbReference type="Proteomes" id="UP000028006"/>
    </source>
</evidence>
<dbReference type="Proteomes" id="UP000028006">
    <property type="component" value="Unassembled WGS sequence"/>
</dbReference>
<accession>A0A081N8S7</accession>
<keyword evidence="2" id="KW-1185">Reference proteome</keyword>
<sequence>MIAGAILVRKESSGSPFLFHASEYLTQPIQTAGSASELLAIASYYSSFFLAQRFGLACSWSYLENGIGITVFQLAVTCYLACLKESEADVWYVNKKQQSHVEQRSPSSRYGNNEEERIAWL</sequence>
<protein>
    <submittedName>
        <fullName evidence="1">Uncharacterized protein</fullName>
    </submittedName>
</protein>
<gene>
    <name evidence="1" type="ORF">GZ77_11305</name>
</gene>
<proteinExistence type="predicted"/>
<comment type="caution">
    <text evidence="1">The sequence shown here is derived from an EMBL/GenBank/DDBJ whole genome shotgun (WGS) entry which is preliminary data.</text>
</comment>
<dbReference type="EMBL" id="JOKG01000002">
    <property type="protein sequence ID" value="KEQ14850.1"/>
    <property type="molecule type" value="Genomic_DNA"/>
</dbReference>
<dbReference type="AlphaFoldDB" id="A0A081N8S7"/>
<evidence type="ECO:0000313" key="1">
    <source>
        <dbReference type="EMBL" id="KEQ14850.1"/>
    </source>
</evidence>
<organism evidence="1 2">
    <name type="scientific">Endozoicomonas montiporae</name>
    <dbReference type="NCBI Taxonomy" id="1027273"/>
    <lineage>
        <taxon>Bacteria</taxon>
        <taxon>Pseudomonadati</taxon>
        <taxon>Pseudomonadota</taxon>
        <taxon>Gammaproteobacteria</taxon>
        <taxon>Oceanospirillales</taxon>
        <taxon>Endozoicomonadaceae</taxon>
        <taxon>Endozoicomonas</taxon>
    </lineage>
</organism>
<reference evidence="1 2" key="1">
    <citation type="submission" date="2014-06" db="EMBL/GenBank/DDBJ databases">
        <title>Whole Genome Sequences of Three Symbiotic Endozoicomonas Bacteria.</title>
        <authorList>
            <person name="Neave M.J."/>
            <person name="Apprill A."/>
            <person name="Voolstra C.R."/>
        </authorList>
    </citation>
    <scope>NUCLEOTIDE SEQUENCE [LARGE SCALE GENOMIC DNA]</scope>
    <source>
        <strain evidence="1 2">LMG 24815</strain>
    </source>
</reference>
<name>A0A081N8S7_9GAMM</name>